<sequence length="69" mass="7740">MDDDKRQPGEYWPEASSKRREATLHLSSISLGLSERECRDCEMCVCVYVANALIAQRGDQPVLGASCRH</sequence>
<dbReference type="WBParaSite" id="TCNE_0000069901-mRNA-1">
    <property type="protein sequence ID" value="TCNE_0000069901-mRNA-1"/>
    <property type="gene ID" value="TCNE_0000069901"/>
</dbReference>
<dbReference type="AlphaFoldDB" id="A0A183TWT0"/>
<organism evidence="2 3">
    <name type="scientific">Toxocara canis</name>
    <name type="common">Canine roundworm</name>
    <dbReference type="NCBI Taxonomy" id="6265"/>
    <lineage>
        <taxon>Eukaryota</taxon>
        <taxon>Metazoa</taxon>
        <taxon>Ecdysozoa</taxon>
        <taxon>Nematoda</taxon>
        <taxon>Chromadorea</taxon>
        <taxon>Rhabditida</taxon>
        <taxon>Spirurina</taxon>
        <taxon>Ascaridomorpha</taxon>
        <taxon>Ascaridoidea</taxon>
        <taxon>Toxocaridae</taxon>
        <taxon>Toxocara</taxon>
    </lineage>
</organism>
<accession>A0A183TWT0</accession>
<dbReference type="Proteomes" id="UP000050794">
    <property type="component" value="Unassembled WGS sequence"/>
</dbReference>
<proteinExistence type="predicted"/>
<reference evidence="3" key="1">
    <citation type="submission" date="2016-06" db="UniProtKB">
        <authorList>
            <consortium name="WormBaseParasite"/>
        </authorList>
    </citation>
    <scope>IDENTIFICATION</scope>
</reference>
<name>A0A183TWT0_TOXCA</name>
<reference evidence="1 2" key="2">
    <citation type="submission" date="2018-11" db="EMBL/GenBank/DDBJ databases">
        <authorList>
            <consortium name="Pathogen Informatics"/>
        </authorList>
    </citation>
    <scope>NUCLEOTIDE SEQUENCE [LARGE SCALE GENOMIC DNA]</scope>
</reference>
<gene>
    <name evidence="1" type="ORF">TCNE_LOCUS700</name>
</gene>
<evidence type="ECO:0000313" key="3">
    <source>
        <dbReference type="WBParaSite" id="TCNE_0000069901-mRNA-1"/>
    </source>
</evidence>
<keyword evidence="2" id="KW-1185">Reference proteome</keyword>
<evidence type="ECO:0000313" key="2">
    <source>
        <dbReference type="Proteomes" id="UP000050794"/>
    </source>
</evidence>
<dbReference type="EMBL" id="UYWY01000384">
    <property type="protein sequence ID" value="VDM24717.1"/>
    <property type="molecule type" value="Genomic_DNA"/>
</dbReference>
<protein>
    <submittedName>
        <fullName evidence="1 3">Uncharacterized protein</fullName>
    </submittedName>
</protein>
<evidence type="ECO:0000313" key="1">
    <source>
        <dbReference type="EMBL" id="VDM24717.1"/>
    </source>
</evidence>